<evidence type="ECO:0000256" key="2">
    <source>
        <dbReference type="SAM" id="Phobius"/>
    </source>
</evidence>
<dbReference type="InterPro" id="IPR045851">
    <property type="entry name" value="AMP-bd_C_sf"/>
</dbReference>
<evidence type="ECO:0000259" key="3">
    <source>
        <dbReference type="Pfam" id="PF00501"/>
    </source>
</evidence>
<dbReference type="CDD" id="cd05936">
    <property type="entry name" value="FC-FACS_FadD_like"/>
    <property type="match status" value="1"/>
</dbReference>
<dbReference type="Pfam" id="PF00501">
    <property type="entry name" value="AMP-binding"/>
    <property type="match status" value="1"/>
</dbReference>
<reference evidence="5 6" key="1">
    <citation type="submission" date="2019-06" db="EMBL/GenBank/DDBJ databases">
        <title>Sequencing the genomes of 1000 actinobacteria strains.</title>
        <authorList>
            <person name="Klenk H.-P."/>
        </authorList>
    </citation>
    <scope>NUCLEOTIDE SEQUENCE [LARGE SCALE GENOMIC DNA]</scope>
    <source>
        <strain evidence="5 6">DSM 102200</strain>
    </source>
</reference>
<keyword evidence="2" id="KW-1133">Transmembrane helix</keyword>
<proteinExistence type="inferred from homology"/>
<dbReference type="InterPro" id="IPR020845">
    <property type="entry name" value="AMP-binding_CS"/>
</dbReference>
<dbReference type="Proteomes" id="UP000316096">
    <property type="component" value="Unassembled WGS sequence"/>
</dbReference>
<dbReference type="Gene3D" id="3.30.300.30">
    <property type="match status" value="1"/>
</dbReference>
<dbReference type="Pfam" id="PF13193">
    <property type="entry name" value="AMP-binding_C"/>
    <property type="match status" value="1"/>
</dbReference>
<evidence type="ECO:0000256" key="1">
    <source>
        <dbReference type="ARBA" id="ARBA00006432"/>
    </source>
</evidence>
<organism evidence="5 6">
    <name type="scientific">Actinoallomurus bryophytorum</name>
    <dbReference type="NCBI Taxonomy" id="1490222"/>
    <lineage>
        <taxon>Bacteria</taxon>
        <taxon>Bacillati</taxon>
        <taxon>Actinomycetota</taxon>
        <taxon>Actinomycetes</taxon>
        <taxon>Streptosporangiales</taxon>
        <taxon>Thermomonosporaceae</taxon>
        <taxon>Actinoallomurus</taxon>
    </lineage>
</organism>
<evidence type="ECO:0000313" key="5">
    <source>
        <dbReference type="EMBL" id="TQL99639.1"/>
    </source>
</evidence>
<protein>
    <submittedName>
        <fullName evidence="5">Long-chain acyl-CoA synthetase</fullName>
    </submittedName>
</protein>
<dbReference type="GO" id="GO:0016877">
    <property type="term" value="F:ligase activity, forming carbon-sulfur bonds"/>
    <property type="evidence" value="ECO:0007669"/>
    <property type="project" value="UniProtKB-ARBA"/>
</dbReference>
<gene>
    <name evidence="5" type="ORF">FB559_5337</name>
</gene>
<dbReference type="InterPro" id="IPR000873">
    <property type="entry name" value="AMP-dep_synth/lig_dom"/>
</dbReference>
<comment type="similarity">
    <text evidence="1">Belongs to the ATP-dependent AMP-binding enzyme family.</text>
</comment>
<dbReference type="PROSITE" id="PS00455">
    <property type="entry name" value="AMP_BINDING"/>
    <property type="match status" value="1"/>
</dbReference>
<comment type="caution">
    <text evidence="5">The sequence shown here is derived from an EMBL/GenBank/DDBJ whole genome shotgun (WGS) entry which is preliminary data.</text>
</comment>
<dbReference type="RefSeq" id="WP_141958584.1">
    <property type="nucleotide sequence ID" value="NZ_VFOZ01000001.1"/>
</dbReference>
<dbReference type="InterPro" id="IPR050237">
    <property type="entry name" value="ATP-dep_AMP-bd_enzyme"/>
</dbReference>
<feature type="domain" description="AMP-binding enzyme C-terminal" evidence="4">
    <location>
        <begin position="478"/>
        <end position="554"/>
    </location>
</feature>
<keyword evidence="6" id="KW-1185">Reference proteome</keyword>
<evidence type="ECO:0000259" key="4">
    <source>
        <dbReference type="Pfam" id="PF13193"/>
    </source>
</evidence>
<dbReference type="InterPro" id="IPR025110">
    <property type="entry name" value="AMP-bd_C"/>
</dbReference>
<sequence length="567" mass="62194">MSTPYDERPWLRFYAEGVPANVQIPDVPLTYLLDASAERFPNRKALMFFGRSMTYARLLSEVNRFAGALRRIGVRKGERVAMILPNCPQEVIAFYAILRIGAIVVPTNPLYTASELRHQLADSGARVVIVFDKAYETLIEAMPGTGVQQVVVTSLTDYLPFVKRELLKLPLAKARRLLSELSTEVPETAGVLWFDDLLKEGPDSPQQTPVDPIRDLAVLQYTGGTTGRPKGAMLTHRNLVANAHQTTAWDPGIRPGHDVNLAVVPLFHVFGLTFCLTCTTLIGGMVILIPRFDLDLVLDAVRKHKPTLFPGVPPIYQQLAAAPESKKAGVGDIRTSVSGAMKLARTTVEAFKIGTGGQLVQGYGMTETSPVLMANPLDGNARHVSVGAPLPGTEARIVDENDPRRVLPIGYPGELIVRGPQVFAGYWNQPAETAETLSRDGWFRTGDIAVMSPDGFFTLIDRKRDVVIVDGFNVYPSEIENVLSAHPGVGEAAVVGVPDSAHGEVVSAYIIPRDPNLVPTREELTEYCAHHLAEYKVPAYIEIRPTLPRNMLGKVLRRVLREENAMT</sequence>
<dbReference type="Gene3D" id="3.40.50.12780">
    <property type="entry name" value="N-terminal domain of ligase-like"/>
    <property type="match status" value="1"/>
</dbReference>
<dbReference type="FunFam" id="3.40.50.12780:FF:000003">
    <property type="entry name" value="Long-chain-fatty-acid--CoA ligase FadD"/>
    <property type="match status" value="1"/>
</dbReference>
<keyword evidence="2" id="KW-0812">Transmembrane</keyword>
<name>A0A543CRB5_9ACTN</name>
<dbReference type="PANTHER" id="PTHR43767">
    <property type="entry name" value="LONG-CHAIN-FATTY-ACID--COA LIGASE"/>
    <property type="match status" value="1"/>
</dbReference>
<dbReference type="AlphaFoldDB" id="A0A543CRB5"/>
<keyword evidence="2" id="KW-0472">Membrane</keyword>
<accession>A0A543CRB5</accession>
<dbReference type="PANTHER" id="PTHR43767:SF12">
    <property type="entry name" value="AMP-DEPENDENT SYNTHETASE AND LIGASE"/>
    <property type="match status" value="1"/>
</dbReference>
<feature type="transmembrane region" description="Helical" evidence="2">
    <location>
        <begin position="266"/>
        <end position="289"/>
    </location>
</feature>
<dbReference type="InterPro" id="IPR042099">
    <property type="entry name" value="ANL_N_sf"/>
</dbReference>
<dbReference type="EMBL" id="VFOZ01000001">
    <property type="protein sequence ID" value="TQL99639.1"/>
    <property type="molecule type" value="Genomic_DNA"/>
</dbReference>
<evidence type="ECO:0000313" key="6">
    <source>
        <dbReference type="Proteomes" id="UP000316096"/>
    </source>
</evidence>
<dbReference type="OrthoDB" id="4363623at2"/>
<feature type="domain" description="AMP-dependent synthetase/ligase" evidence="3">
    <location>
        <begin position="34"/>
        <end position="427"/>
    </location>
</feature>
<dbReference type="SUPFAM" id="SSF56801">
    <property type="entry name" value="Acetyl-CoA synthetase-like"/>
    <property type="match status" value="1"/>
</dbReference>